<evidence type="ECO:0000256" key="7">
    <source>
        <dbReference type="ARBA" id="ARBA00022842"/>
    </source>
</evidence>
<dbReference type="PANTHER" id="PTHR43294">
    <property type="entry name" value="SODIUM/POTASSIUM-TRANSPORTING ATPASE SUBUNIT ALPHA"/>
    <property type="match status" value="1"/>
</dbReference>
<dbReference type="Pfam" id="PF00689">
    <property type="entry name" value="Cation_ATPase_C"/>
    <property type="match status" value="1"/>
</dbReference>
<dbReference type="PANTHER" id="PTHR43294:SF20">
    <property type="entry name" value="P-TYPE ATPASE"/>
    <property type="match status" value="1"/>
</dbReference>
<keyword evidence="7" id="KW-0460">Magnesium</keyword>
<dbReference type="FunFam" id="3.40.50.1000:FF:000001">
    <property type="entry name" value="Phospholipid-transporting ATPase IC"/>
    <property type="match status" value="1"/>
</dbReference>
<dbReference type="GO" id="GO:0030007">
    <property type="term" value="P:intracellular potassium ion homeostasis"/>
    <property type="evidence" value="ECO:0007669"/>
    <property type="project" value="TreeGrafter"/>
</dbReference>
<reference evidence="13 14" key="1">
    <citation type="submission" date="2018-12" db="EMBL/GenBank/DDBJ databases">
        <authorList>
            <person name="Yang E."/>
        </authorList>
    </citation>
    <scope>NUCLEOTIDE SEQUENCE [LARGE SCALE GENOMIC DNA]</scope>
    <source>
        <strain evidence="13 14">SOD</strain>
    </source>
</reference>
<evidence type="ECO:0000256" key="11">
    <source>
        <dbReference type="SAM" id="Phobius"/>
    </source>
</evidence>
<dbReference type="GO" id="GO:0016887">
    <property type="term" value="F:ATP hydrolysis activity"/>
    <property type="evidence" value="ECO:0007669"/>
    <property type="project" value="InterPro"/>
</dbReference>
<evidence type="ECO:0000313" key="13">
    <source>
        <dbReference type="EMBL" id="RSZ60429.1"/>
    </source>
</evidence>
<feature type="transmembrane region" description="Helical" evidence="11">
    <location>
        <begin position="286"/>
        <end position="311"/>
    </location>
</feature>
<accession>A0A430HSG8</accession>
<protein>
    <submittedName>
        <fullName evidence="13">HAD family hydrolase</fullName>
    </submittedName>
</protein>
<dbReference type="EMBL" id="RXLQ01000002">
    <property type="protein sequence ID" value="RSZ60429.1"/>
    <property type="molecule type" value="Genomic_DNA"/>
</dbReference>
<dbReference type="InterPro" id="IPR001757">
    <property type="entry name" value="P_typ_ATPase"/>
</dbReference>
<evidence type="ECO:0000256" key="9">
    <source>
        <dbReference type="ARBA" id="ARBA00022989"/>
    </source>
</evidence>
<feature type="transmembrane region" description="Helical" evidence="11">
    <location>
        <begin position="773"/>
        <end position="797"/>
    </location>
</feature>
<dbReference type="RefSeq" id="WP_126072840.1">
    <property type="nucleotide sequence ID" value="NZ_CP051166.1"/>
</dbReference>
<dbReference type="SFLD" id="SFLDG00002">
    <property type="entry name" value="C1.7:_P-type_atpase_like"/>
    <property type="match status" value="1"/>
</dbReference>
<dbReference type="Pfam" id="PF08282">
    <property type="entry name" value="Hydrolase_3"/>
    <property type="match status" value="1"/>
</dbReference>
<dbReference type="SMART" id="SM00831">
    <property type="entry name" value="Cation_ATPase_N"/>
    <property type="match status" value="1"/>
</dbReference>
<dbReference type="SUPFAM" id="SSF81665">
    <property type="entry name" value="Calcium ATPase, transmembrane domain M"/>
    <property type="match status" value="1"/>
</dbReference>
<feature type="transmembrane region" description="Helical" evidence="11">
    <location>
        <begin position="846"/>
        <end position="864"/>
    </location>
</feature>
<keyword evidence="6" id="KW-0067">ATP-binding</keyword>
<keyword evidence="8" id="KW-1278">Translocase</keyword>
<dbReference type="PRINTS" id="PR00120">
    <property type="entry name" value="HATPASE"/>
</dbReference>
<proteinExistence type="inferred from homology"/>
<comment type="caution">
    <text evidence="13">The sequence shown here is derived from an EMBL/GenBank/DDBJ whole genome shotgun (WGS) entry which is preliminary data.</text>
</comment>
<dbReference type="OrthoDB" id="9814270at2"/>
<evidence type="ECO:0000256" key="8">
    <source>
        <dbReference type="ARBA" id="ARBA00022967"/>
    </source>
</evidence>
<keyword evidence="14" id="KW-1185">Reference proteome</keyword>
<evidence type="ECO:0000259" key="12">
    <source>
        <dbReference type="SMART" id="SM00831"/>
    </source>
</evidence>
<keyword evidence="13" id="KW-0378">Hydrolase</keyword>
<feature type="transmembrane region" description="Helical" evidence="11">
    <location>
        <begin position="870"/>
        <end position="895"/>
    </location>
</feature>
<dbReference type="SFLD" id="SFLDS00003">
    <property type="entry name" value="Haloacid_Dehalogenase"/>
    <property type="match status" value="1"/>
</dbReference>
<name>A0A430HSG8_9BURK</name>
<evidence type="ECO:0000256" key="1">
    <source>
        <dbReference type="ARBA" id="ARBA00004127"/>
    </source>
</evidence>
<dbReference type="PROSITE" id="PS00154">
    <property type="entry name" value="ATPASE_E1_E2"/>
    <property type="match status" value="1"/>
</dbReference>
<keyword evidence="10 11" id="KW-0472">Membrane</keyword>
<dbReference type="InterPro" id="IPR008250">
    <property type="entry name" value="ATPase_P-typ_transduc_dom_A_sf"/>
</dbReference>
<evidence type="ECO:0000256" key="2">
    <source>
        <dbReference type="ARBA" id="ARBA00005675"/>
    </source>
</evidence>
<feature type="transmembrane region" description="Helical" evidence="11">
    <location>
        <begin position="735"/>
        <end position="753"/>
    </location>
</feature>
<dbReference type="SUPFAM" id="SSF81660">
    <property type="entry name" value="Metal cation-transporting ATPase, ATP-binding domain N"/>
    <property type="match status" value="1"/>
</dbReference>
<dbReference type="Proteomes" id="UP000278085">
    <property type="component" value="Unassembled WGS sequence"/>
</dbReference>
<keyword evidence="5" id="KW-0547">Nucleotide-binding</keyword>
<sequence length="908" mass="96254">MRIGWHGEAAEQGQHRTWHAQAADDVLRGLGVDGACGLDDAQAAQRRLVSGSNVLPERPARAPLLRFLAQFNNVLIYLLLVASAVTFAMGDRIDAAVILAVVLINAAIGFIQEGNAERALRSIRALLPFTTTVLRQRQRRQLPAAELVPGDLVFLASGDKVPADMRLLAARGLRIDESTLTGESVAADKTPAAVEPGAGIGERACMAYSGSIVRHGTASGVVVATGPATEIGRIGAMLEHIEPLATPLQRKMAAFGRWISATAFVLGGAMFAFGTLVRGYSAFEMFAAAVSFAVASVPEGLPAVMTVTLAIGVRRMARRRAIVRRLPAVEALGAVTVICSDKTGTLTRNEMAVQQLIFADGVLDVGASGYAPYGAFTCCAKEVDPDSAGYLREIALACLLCNDAQLDRKGERWELSGDPTEGALLSLAMKAGIDGPRERAAYPRIDVIPFESEHGYMATLHAQPGNGLRIVLKGAPERVLPLCDTESHAGRPLPVAASAWHGRIADAAGKGMRLIAVATRAAPPGKAGLDFPDVEAGGFTLLGMLAMADAPRDEAVAAVASCLAAGIRVKMITGDHAVTARAIGEQLGFPRPVRTIGGEEMDAMDDDALANALATTDVFARASPQNKLRLVLALQRGGEVVAMTGDGVNDAPALKRADVGVAMGRKGTEAAKEAAQIVLADDNFATLAAAVEEGRVVYENIRKSIVFTLPTNGGEAGMLIVAILSGMTLPITPLQILWVNMITEVTLSLALAFERPEADVMRRPPRHPAEPLLTGFLVWRIVFVSLLMVGGCMTLYLWELRHGASLEQARTVVVNTLVVSHIAYLFNTRRTGASPFSREAFTGNRIAVLAALVSLACQAVLTYWEPVQSWFGSAGLALDAWGRIAAFGVLLWLAVEAEKSVRRRTGRH</sequence>
<feature type="transmembrane region" description="Helical" evidence="11">
    <location>
        <begin position="95"/>
        <end position="111"/>
    </location>
</feature>
<dbReference type="GO" id="GO:0005524">
    <property type="term" value="F:ATP binding"/>
    <property type="evidence" value="ECO:0007669"/>
    <property type="project" value="UniProtKB-KW"/>
</dbReference>
<evidence type="ECO:0000256" key="6">
    <source>
        <dbReference type="ARBA" id="ARBA00022840"/>
    </source>
</evidence>
<dbReference type="Gene3D" id="1.20.1110.10">
    <property type="entry name" value="Calcium-transporting ATPase, transmembrane domain"/>
    <property type="match status" value="1"/>
</dbReference>
<dbReference type="GO" id="GO:0012505">
    <property type="term" value="C:endomembrane system"/>
    <property type="evidence" value="ECO:0007669"/>
    <property type="project" value="UniProtKB-SubCell"/>
</dbReference>
<dbReference type="NCBIfam" id="TIGR01494">
    <property type="entry name" value="ATPase_P-type"/>
    <property type="match status" value="2"/>
</dbReference>
<dbReference type="InterPro" id="IPR023299">
    <property type="entry name" value="ATPase_P-typ_cyto_dom_N"/>
</dbReference>
<keyword evidence="4 11" id="KW-0812">Transmembrane</keyword>
<dbReference type="AlphaFoldDB" id="A0A430HSG8"/>
<dbReference type="FunFam" id="2.70.150.10:FF:000160">
    <property type="entry name" value="Sarcoplasmic/endoplasmic reticulum calcium ATPase 1"/>
    <property type="match status" value="1"/>
</dbReference>
<evidence type="ECO:0000256" key="5">
    <source>
        <dbReference type="ARBA" id="ARBA00022741"/>
    </source>
</evidence>
<dbReference type="InterPro" id="IPR050510">
    <property type="entry name" value="Cation_transp_ATPase_P-type"/>
</dbReference>
<evidence type="ECO:0000256" key="4">
    <source>
        <dbReference type="ARBA" id="ARBA00022692"/>
    </source>
</evidence>
<dbReference type="GO" id="GO:0005886">
    <property type="term" value="C:plasma membrane"/>
    <property type="evidence" value="ECO:0007669"/>
    <property type="project" value="TreeGrafter"/>
</dbReference>
<organism evidence="13 14">
    <name type="scientific">Massilia atriviolacea</name>
    <dbReference type="NCBI Taxonomy" id="2495579"/>
    <lineage>
        <taxon>Bacteria</taxon>
        <taxon>Pseudomonadati</taxon>
        <taxon>Pseudomonadota</taxon>
        <taxon>Betaproteobacteria</taxon>
        <taxon>Burkholderiales</taxon>
        <taxon>Oxalobacteraceae</taxon>
        <taxon>Telluria group</taxon>
        <taxon>Massilia</taxon>
    </lineage>
</organism>
<dbReference type="GO" id="GO:0036376">
    <property type="term" value="P:sodium ion export across plasma membrane"/>
    <property type="evidence" value="ECO:0007669"/>
    <property type="project" value="TreeGrafter"/>
</dbReference>
<evidence type="ECO:0000313" key="14">
    <source>
        <dbReference type="Proteomes" id="UP000278085"/>
    </source>
</evidence>
<dbReference type="InterPro" id="IPR059000">
    <property type="entry name" value="ATPase_P-type_domA"/>
</dbReference>
<keyword evidence="9 11" id="KW-1133">Transmembrane helix</keyword>
<dbReference type="InterPro" id="IPR006068">
    <property type="entry name" value="ATPase_P-typ_cation-transptr_C"/>
</dbReference>
<feature type="transmembrane region" description="Helical" evidence="11">
    <location>
        <begin position="705"/>
        <end position="729"/>
    </location>
</feature>
<evidence type="ECO:0000256" key="10">
    <source>
        <dbReference type="ARBA" id="ARBA00023136"/>
    </source>
</evidence>
<feature type="transmembrane region" description="Helical" evidence="11">
    <location>
        <begin position="258"/>
        <end position="280"/>
    </location>
</feature>
<dbReference type="SFLD" id="SFLDF00027">
    <property type="entry name" value="p-type_atpase"/>
    <property type="match status" value="1"/>
</dbReference>
<dbReference type="Pfam" id="PF00122">
    <property type="entry name" value="E1-E2_ATPase"/>
    <property type="match status" value="1"/>
</dbReference>
<feature type="domain" description="Cation-transporting P-type ATPase N-terminal" evidence="12">
    <location>
        <begin position="17"/>
        <end position="91"/>
    </location>
</feature>
<gene>
    <name evidence="13" type="ORF">EJB06_04760</name>
</gene>
<keyword evidence="3" id="KW-0597">Phosphoprotein</keyword>
<dbReference type="InterPro" id="IPR018303">
    <property type="entry name" value="ATPase_P-typ_P_site"/>
</dbReference>
<dbReference type="GO" id="GO:0005391">
    <property type="term" value="F:P-type sodium:potassium-exchanging transporter activity"/>
    <property type="evidence" value="ECO:0007669"/>
    <property type="project" value="TreeGrafter"/>
</dbReference>
<dbReference type="InterPro" id="IPR036412">
    <property type="entry name" value="HAD-like_sf"/>
</dbReference>
<feature type="transmembrane region" description="Helical" evidence="11">
    <location>
        <begin position="67"/>
        <end position="89"/>
    </location>
</feature>
<evidence type="ECO:0000256" key="3">
    <source>
        <dbReference type="ARBA" id="ARBA00022553"/>
    </source>
</evidence>
<dbReference type="SUPFAM" id="SSF56784">
    <property type="entry name" value="HAD-like"/>
    <property type="match status" value="1"/>
</dbReference>
<dbReference type="Gene3D" id="3.40.50.1000">
    <property type="entry name" value="HAD superfamily/HAD-like"/>
    <property type="match status" value="1"/>
</dbReference>
<dbReference type="Pfam" id="PF00690">
    <property type="entry name" value="Cation_ATPase_N"/>
    <property type="match status" value="1"/>
</dbReference>
<dbReference type="Pfam" id="PF13246">
    <property type="entry name" value="Cation_ATPase"/>
    <property type="match status" value="1"/>
</dbReference>
<dbReference type="Gene3D" id="3.40.1110.10">
    <property type="entry name" value="Calcium-transporting ATPase, cytoplasmic domain N"/>
    <property type="match status" value="1"/>
</dbReference>
<dbReference type="PRINTS" id="PR00119">
    <property type="entry name" value="CATATPASE"/>
</dbReference>
<dbReference type="InterPro" id="IPR023214">
    <property type="entry name" value="HAD_sf"/>
</dbReference>
<comment type="subcellular location">
    <subcellularLocation>
        <location evidence="1">Endomembrane system</location>
        <topology evidence="1">Multi-pass membrane protein</topology>
    </subcellularLocation>
</comment>
<dbReference type="GO" id="GO:1990573">
    <property type="term" value="P:potassium ion import across plasma membrane"/>
    <property type="evidence" value="ECO:0007669"/>
    <property type="project" value="TreeGrafter"/>
</dbReference>
<feature type="transmembrane region" description="Helical" evidence="11">
    <location>
        <begin position="809"/>
        <end position="826"/>
    </location>
</feature>
<dbReference type="InterPro" id="IPR023298">
    <property type="entry name" value="ATPase_P-typ_TM_dom_sf"/>
</dbReference>
<dbReference type="Gene3D" id="2.70.150.10">
    <property type="entry name" value="Calcium-transporting ATPase, cytoplasmic transduction domain A"/>
    <property type="match status" value="1"/>
</dbReference>
<dbReference type="InterPro" id="IPR004014">
    <property type="entry name" value="ATPase_P-typ_cation-transptr_N"/>
</dbReference>
<dbReference type="GO" id="GO:0006883">
    <property type="term" value="P:intracellular sodium ion homeostasis"/>
    <property type="evidence" value="ECO:0007669"/>
    <property type="project" value="TreeGrafter"/>
</dbReference>
<comment type="similarity">
    <text evidence="2">Belongs to the cation transport ATPase (P-type) (TC 3.A.3) family. Type IIA subfamily.</text>
</comment>
<dbReference type="SUPFAM" id="SSF81653">
    <property type="entry name" value="Calcium ATPase, transduction domain A"/>
    <property type="match status" value="1"/>
</dbReference>
<dbReference type="GO" id="GO:1902600">
    <property type="term" value="P:proton transmembrane transport"/>
    <property type="evidence" value="ECO:0007669"/>
    <property type="project" value="TreeGrafter"/>
</dbReference>
<dbReference type="InterPro" id="IPR044492">
    <property type="entry name" value="P_typ_ATPase_HD_dom"/>
</dbReference>